<dbReference type="PANTHER" id="PTHR15854:SF4">
    <property type="entry name" value="PEROXYNITRITE ISOMERASE THAP4"/>
    <property type="match status" value="1"/>
</dbReference>
<gene>
    <name evidence="27" type="primary">THAP4</name>
    <name evidence="25" type="ORF">CK820_G0054457</name>
</gene>
<dbReference type="AlphaFoldDB" id="A0A6D2XUN3"/>
<reference evidence="25 26" key="1">
    <citation type="submission" date="2017-12" db="EMBL/GenBank/DDBJ databases">
        <title>High-resolution comparative analysis of great ape genomes.</title>
        <authorList>
            <person name="Pollen A."/>
            <person name="Hastie A."/>
            <person name="Hormozdiari F."/>
            <person name="Dougherty M."/>
            <person name="Liu R."/>
            <person name="Chaisson M."/>
            <person name="Hoppe E."/>
            <person name="Hill C."/>
            <person name="Pang A."/>
            <person name="Hillier L."/>
            <person name="Baker C."/>
            <person name="Armstrong J."/>
            <person name="Shendure J."/>
            <person name="Paten B."/>
            <person name="Wilson R."/>
            <person name="Chao H."/>
            <person name="Schneider V."/>
            <person name="Ventura M."/>
            <person name="Kronenberg Z."/>
            <person name="Murali S."/>
            <person name="Gordon D."/>
            <person name="Cantsilieris S."/>
            <person name="Munson K."/>
            <person name="Nelson B."/>
            <person name="Raja A."/>
            <person name="Underwood J."/>
            <person name="Diekhans M."/>
            <person name="Fiddes I."/>
            <person name="Haussler D."/>
            <person name="Eichler E."/>
        </authorList>
    </citation>
    <scope>NUCLEOTIDE SEQUENCE [LARGE SCALE GENOMIC DNA]</scope>
    <source>
        <strain evidence="25">Yerkes chimp pedigree #C0471</strain>
    </source>
</reference>
<evidence type="ECO:0000256" key="2">
    <source>
        <dbReference type="ARBA" id="ARBA00004123"/>
    </source>
</evidence>
<evidence type="ECO:0000256" key="3">
    <source>
        <dbReference type="ARBA" id="ARBA00004496"/>
    </source>
</evidence>
<sequence>MVICCAAVNCSNRQGKGEKRAVSFHRFPLKDSKRLIQWLKAVQRDNWTPTKYSFLCSEHFTKDSFSKRLEDQHRLLKPTAVPSIFHLTEKKRGAGGHGRTRRKDASKPTGGVRGHSSAATGRGAAGWSPSSSGNPMAKPESRRLKRAALQGEATPRAAQEAASQEQAQQALERTPGDGLATMVAGSQGKAEASATDAGDESATSSIEGGVTDKSGISMDDFTPPGSGACKFIGSLHSYSFSSKHTRERPSVPREPIDRKRPKKDVEPSCSGSSLGPDKGLAQSPPSSSLTATPQKPSQSPSAPPADVTPKPATEAVQSEHSDASPMSINEVILSASGACKLIDSLHSYCFSSRQNKSQVCCLREQVEKKNGELKSLRQRVSRSDSQVRKLQEKLDELRRVSVPYPSSLLSPSREPPKMNPVVEPLSWMLGTWLSDPPGAGTYPTLQPFQYLEEVHISHVGQPMLNFSFNSFHPDTRKPMHRECGFIRLKPDTNKVAFVSAQNTGVVEVEEGEVNGQELCIASHSIARISFAKEPHVEQITRKFRLNSEGKLEQTVSMATTTQPMTQHLHVTYKKVTP</sequence>
<dbReference type="InterPro" id="IPR012674">
    <property type="entry name" value="Calycin"/>
</dbReference>
<dbReference type="SMART" id="SM00980">
    <property type="entry name" value="THAP"/>
    <property type="match status" value="1"/>
</dbReference>
<dbReference type="InterPro" id="IPR006612">
    <property type="entry name" value="THAP_Znf"/>
</dbReference>
<dbReference type="GO" id="GO:0042126">
    <property type="term" value="P:nitrate metabolic process"/>
    <property type="evidence" value="ECO:0007669"/>
    <property type="project" value="Ensembl"/>
</dbReference>
<dbReference type="InterPro" id="IPR014878">
    <property type="entry name" value="THAP4-like_heme-bd"/>
</dbReference>
<keyword evidence="11" id="KW-0862">Zinc</keyword>
<evidence type="ECO:0000256" key="8">
    <source>
        <dbReference type="ARBA" id="ARBA00022617"/>
    </source>
</evidence>
<keyword evidence="6" id="KW-0963">Cytoplasm</keyword>
<name>A0A6D2XUN3_PANTR</name>
<keyword evidence="9" id="KW-0479">Metal-binding</keyword>
<evidence type="ECO:0000256" key="10">
    <source>
        <dbReference type="ARBA" id="ARBA00022771"/>
    </source>
</evidence>
<dbReference type="Gene3D" id="6.20.210.20">
    <property type="entry name" value="THAP domain"/>
    <property type="match status" value="1"/>
</dbReference>
<dbReference type="GO" id="GO:0062213">
    <property type="term" value="F:peroxynitrite isomerase activity"/>
    <property type="evidence" value="ECO:0007669"/>
    <property type="project" value="Ensembl"/>
</dbReference>
<dbReference type="SMART" id="SM00692">
    <property type="entry name" value="DM3"/>
    <property type="match status" value="1"/>
</dbReference>
<evidence type="ECO:0000256" key="22">
    <source>
        <dbReference type="SAM" id="Coils"/>
    </source>
</evidence>
<dbReference type="GO" id="GO:0042802">
    <property type="term" value="F:identical protein binding"/>
    <property type="evidence" value="ECO:0007669"/>
    <property type="project" value="Ensembl"/>
</dbReference>
<evidence type="ECO:0000256" key="16">
    <source>
        <dbReference type="ARBA" id="ARBA00036993"/>
    </source>
</evidence>
<dbReference type="GO" id="GO:0005829">
    <property type="term" value="C:cytosol"/>
    <property type="evidence" value="ECO:0007669"/>
    <property type="project" value="Ensembl"/>
</dbReference>
<dbReference type="Pfam" id="PF05485">
    <property type="entry name" value="THAP"/>
    <property type="match status" value="1"/>
</dbReference>
<comment type="pathway">
    <text evidence="4">Nitrogen metabolism.</text>
</comment>
<evidence type="ECO:0000256" key="13">
    <source>
        <dbReference type="ARBA" id="ARBA00023125"/>
    </source>
</evidence>
<evidence type="ECO:0000313" key="26">
    <source>
        <dbReference type="Proteomes" id="UP000236370"/>
    </source>
</evidence>
<dbReference type="FunFam" id="2.40.128.20:FF:000014">
    <property type="entry name" value="THAP domain-containing protein 4 isoform X1"/>
    <property type="match status" value="1"/>
</dbReference>
<dbReference type="Proteomes" id="UP000236370">
    <property type="component" value="Unassembled WGS sequence"/>
</dbReference>
<evidence type="ECO:0000256" key="1">
    <source>
        <dbReference type="ARBA" id="ARBA00001970"/>
    </source>
</evidence>
<feature type="coiled-coil region" evidence="22">
    <location>
        <begin position="373"/>
        <end position="400"/>
    </location>
</feature>
<dbReference type="SUPFAM" id="SSF50814">
    <property type="entry name" value="Lipocalins"/>
    <property type="match status" value="1"/>
</dbReference>
<protein>
    <recommendedName>
        <fullName evidence="19">Peroxynitrite isomerase THAP4</fullName>
    </recommendedName>
    <alternativeName>
        <fullName evidence="20">THAP domain-containing protein 4</fullName>
    </alternativeName>
</protein>
<dbReference type="SUPFAM" id="SSF57716">
    <property type="entry name" value="Glucocorticoid receptor-like (DNA-binding domain)"/>
    <property type="match status" value="1"/>
</dbReference>
<evidence type="ECO:0000256" key="7">
    <source>
        <dbReference type="ARBA" id="ARBA00022553"/>
    </source>
</evidence>
<feature type="region of interest" description="Disordered" evidence="23">
    <location>
        <begin position="82"/>
        <end position="221"/>
    </location>
</feature>
<evidence type="ECO:0000256" key="21">
    <source>
        <dbReference type="PROSITE-ProRule" id="PRU00309"/>
    </source>
</evidence>
<evidence type="ECO:0000256" key="11">
    <source>
        <dbReference type="ARBA" id="ARBA00022833"/>
    </source>
</evidence>
<keyword evidence="15" id="KW-0539">Nucleus</keyword>
<feature type="compositionally biased region" description="Basic and acidic residues" evidence="23">
    <location>
        <begin position="247"/>
        <end position="266"/>
    </location>
</feature>
<dbReference type="CDD" id="cd07828">
    <property type="entry name" value="lipocalin_heme-bd-THAP4-like"/>
    <property type="match status" value="1"/>
</dbReference>
<evidence type="ECO:0000256" key="23">
    <source>
        <dbReference type="SAM" id="MobiDB-lite"/>
    </source>
</evidence>
<comment type="cofactor">
    <cofactor evidence="1">
        <name>heme b</name>
        <dbReference type="ChEBI" id="CHEBI:60344"/>
    </cofactor>
</comment>
<feature type="compositionally biased region" description="Low complexity" evidence="23">
    <location>
        <begin position="290"/>
        <end position="300"/>
    </location>
</feature>
<comment type="function">
    <text evidence="17">Heme-binding protein able to scavenge peroxynitrite and to protect free L-tyrosine against peroxynitrite-mediated nitration, by acting as a peroxynitrite isomerase that converts peroxynitrite to nitrate. Therefore, this protein likely plays a role in peroxynitrite sensing and in the detoxification of reactive nitrogen and oxygen species (RNS and ROS, respectively). Is able to bind nitric oxide (NO) in vitro, but may act as a sensor of peroxynitrite levels in vivo, possibly modulating the transcriptional activity residing in the N-terminal region.</text>
</comment>
<organism evidence="25 26">
    <name type="scientific">Pan troglodytes</name>
    <name type="common">Chimpanzee</name>
    <dbReference type="NCBI Taxonomy" id="9598"/>
    <lineage>
        <taxon>Eukaryota</taxon>
        <taxon>Metazoa</taxon>
        <taxon>Chordata</taxon>
        <taxon>Craniata</taxon>
        <taxon>Vertebrata</taxon>
        <taxon>Euteleostomi</taxon>
        <taxon>Mammalia</taxon>
        <taxon>Eutheria</taxon>
        <taxon>Euarchontoglires</taxon>
        <taxon>Primates</taxon>
        <taxon>Haplorrhini</taxon>
        <taxon>Catarrhini</taxon>
        <taxon>Hominidae</taxon>
        <taxon>Pan</taxon>
    </lineage>
</organism>
<feature type="domain" description="THAP-type" evidence="24">
    <location>
        <begin position="1"/>
        <end position="85"/>
    </location>
</feature>
<evidence type="ECO:0000256" key="20">
    <source>
        <dbReference type="ARBA" id="ARBA00078254"/>
    </source>
</evidence>
<keyword evidence="12" id="KW-0408">Iron</keyword>
<evidence type="ECO:0000256" key="19">
    <source>
        <dbReference type="ARBA" id="ARBA00071981"/>
    </source>
</evidence>
<feature type="region of interest" description="Disordered" evidence="23">
    <location>
        <begin position="240"/>
        <end position="324"/>
    </location>
</feature>
<proteinExistence type="inferred from homology"/>
<accession>A0A6D2XUN3</accession>
<evidence type="ECO:0000256" key="4">
    <source>
        <dbReference type="ARBA" id="ARBA00004909"/>
    </source>
</evidence>
<dbReference type="GO" id="GO:0070026">
    <property type="term" value="F:nitric oxide binding"/>
    <property type="evidence" value="ECO:0007669"/>
    <property type="project" value="Ensembl"/>
</dbReference>
<dbReference type="InterPro" id="IPR038441">
    <property type="entry name" value="THAP_Znf_sf"/>
</dbReference>
<evidence type="ECO:0000256" key="9">
    <source>
        <dbReference type="ARBA" id="ARBA00022723"/>
    </source>
</evidence>
<dbReference type="GO" id="GO:0008270">
    <property type="term" value="F:zinc ion binding"/>
    <property type="evidence" value="ECO:0007669"/>
    <property type="project" value="UniProtKB-KW"/>
</dbReference>
<dbReference type="GO" id="GO:0005654">
    <property type="term" value="C:nucleoplasm"/>
    <property type="evidence" value="ECO:0007669"/>
    <property type="project" value="Ensembl"/>
</dbReference>
<dbReference type="Gene3D" id="2.40.128.20">
    <property type="match status" value="1"/>
</dbReference>
<feature type="compositionally biased region" description="Low complexity" evidence="23">
    <location>
        <begin position="157"/>
        <end position="170"/>
    </location>
</feature>
<evidence type="ECO:0000256" key="17">
    <source>
        <dbReference type="ARBA" id="ARBA00054954"/>
    </source>
</evidence>
<keyword evidence="7" id="KW-0597">Phosphoprotein</keyword>
<keyword evidence="22" id="KW-0175">Coiled coil</keyword>
<keyword evidence="14" id="KW-0413">Isomerase</keyword>
<dbReference type="VGNC" id="VGNC:14441">
    <property type="gene designation" value="THAP4"/>
</dbReference>
<evidence type="ECO:0000256" key="15">
    <source>
        <dbReference type="ARBA" id="ARBA00023242"/>
    </source>
</evidence>
<dbReference type="PANTHER" id="PTHR15854">
    <property type="entry name" value="THAP4 PROTEIN"/>
    <property type="match status" value="1"/>
</dbReference>
<evidence type="ECO:0000313" key="27">
    <source>
        <dbReference type="VGNC" id="VGNC:14441"/>
    </source>
</evidence>
<evidence type="ECO:0000256" key="6">
    <source>
        <dbReference type="ARBA" id="ARBA00022490"/>
    </source>
</evidence>
<keyword evidence="10 21" id="KW-0863">Zinc-finger</keyword>
<evidence type="ECO:0000256" key="18">
    <source>
        <dbReference type="ARBA" id="ARBA00061502"/>
    </source>
</evidence>
<keyword evidence="8" id="KW-0349">Heme</keyword>
<dbReference type="Pfam" id="PF08768">
    <property type="entry name" value="THAP4_heme-bd"/>
    <property type="match status" value="1"/>
</dbReference>
<evidence type="ECO:0000256" key="14">
    <source>
        <dbReference type="ARBA" id="ARBA00023235"/>
    </source>
</evidence>
<comment type="subunit">
    <text evidence="5">Homodimer.</text>
</comment>
<comment type="catalytic activity">
    <reaction evidence="16">
        <text>peroxynitrite = nitrate</text>
        <dbReference type="Rhea" id="RHEA:63116"/>
        <dbReference type="ChEBI" id="CHEBI:17632"/>
        <dbReference type="ChEBI" id="CHEBI:25941"/>
    </reaction>
    <physiologicalReaction direction="left-to-right" evidence="16">
        <dbReference type="Rhea" id="RHEA:63117"/>
    </physiologicalReaction>
</comment>
<dbReference type="GO" id="GO:0006570">
    <property type="term" value="P:tyrosine metabolic process"/>
    <property type="evidence" value="ECO:0007669"/>
    <property type="project" value="Ensembl"/>
</dbReference>
<dbReference type="GO" id="GO:0003677">
    <property type="term" value="F:DNA binding"/>
    <property type="evidence" value="ECO:0007669"/>
    <property type="project" value="UniProtKB-UniRule"/>
</dbReference>
<evidence type="ECO:0000313" key="25">
    <source>
        <dbReference type="EMBL" id="PNI12327.1"/>
    </source>
</evidence>
<evidence type="ECO:0000256" key="5">
    <source>
        <dbReference type="ARBA" id="ARBA00011738"/>
    </source>
</evidence>
<keyword evidence="13 21" id="KW-0238">DNA-binding</keyword>
<evidence type="ECO:0000259" key="24">
    <source>
        <dbReference type="PROSITE" id="PS50950"/>
    </source>
</evidence>
<comment type="caution">
    <text evidence="25">The sequence shown here is derived from an EMBL/GenBank/DDBJ whole genome shotgun (WGS) entry which is preliminary data.</text>
</comment>
<dbReference type="InterPro" id="IPR045165">
    <property type="entry name" value="Nitrobindin"/>
</dbReference>
<dbReference type="PROSITE" id="PS50950">
    <property type="entry name" value="ZF_THAP"/>
    <property type="match status" value="1"/>
</dbReference>
<comment type="similarity">
    <text evidence="18">In the C-terminal section; belongs to the nitrobindin family.</text>
</comment>
<comment type="subcellular location">
    <subcellularLocation>
        <location evidence="3">Cytoplasm</location>
    </subcellularLocation>
    <subcellularLocation>
        <location evidence="2">Nucleus</location>
    </subcellularLocation>
</comment>
<evidence type="ECO:0000256" key="12">
    <source>
        <dbReference type="ARBA" id="ARBA00023004"/>
    </source>
</evidence>
<dbReference type="EMBL" id="NBAG03000666">
    <property type="protein sequence ID" value="PNI12327.1"/>
    <property type="molecule type" value="Genomic_DNA"/>
</dbReference>
<dbReference type="GO" id="GO:0020037">
    <property type="term" value="F:heme binding"/>
    <property type="evidence" value="ECO:0007669"/>
    <property type="project" value="Ensembl"/>
</dbReference>